<evidence type="ECO:0000313" key="8">
    <source>
        <dbReference type="EMBL" id="WMW79745.1"/>
    </source>
</evidence>
<dbReference type="PRINTS" id="PR00862">
    <property type="entry name" value="PROLIGOPTASE"/>
</dbReference>
<proteinExistence type="inferred from homology"/>
<reference evidence="8" key="1">
    <citation type="submission" date="2023-09" db="EMBL/GenBank/DDBJ databases">
        <title>Undibacterium sp. 20NA77.5 isolated from freshwater.</title>
        <authorList>
            <person name="Le V."/>
            <person name="Ko S.-R."/>
            <person name="Ahn C.-Y."/>
            <person name="Oh H.-M."/>
        </authorList>
    </citation>
    <scope>NUCLEOTIDE SEQUENCE</scope>
    <source>
        <strain evidence="8">20NA77.5</strain>
    </source>
</reference>
<accession>A0ABY9REU7</accession>
<evidence type="ECO:0000256" key="3">
    <source>
        <dbReference type="ARBA" id="ARBA00022801"/>
    </source>
</evidence>
<dbReference type="InterPro" id="IPR023302">
    <property type="entry name" value="Pept_S9A_N"/>
</dbReference>
<dbReference type="InterPro" id="IPR029058">
    <property type="entry name" value="AB_hydrolase_fold"/>
</dbReference>
<organism evidence="8 9">
    <name type="scientific">Undibacterium cyanobacteriorum</name>
    <dbReference type="NCBI Taxonomy" id="3073561"/>
    <lineage>
        <taxon>Bacteria</taxon>
        <taxon>Pseudomonadati</taxon>
        <taxon>Pseudomonadota</taxon>
        <taxon>Betaproteobacteria</taxon>
        <taxon>Burkholderiales</taxon>
        <taxon>Oxalobacteraceae</taxon>
        <taxon>Undibacterium</taxon>
    </lineage>
</organism>
<keyword evidence="9" id="KW-1185">Reference proteome</keyword>
<dbReference type="InterPro" id="IPR001375">
    <property type="entry name" value="Peptidase_S9_cat"/>
</dbReference>
<dbReference type="Pfam" id="PF00326">
    <property type="entry name" value="Peptidase_S9"/>
    <property type="match status" value="1"/>
</dbReference>
<protein>
    <submittedName>
        <fullName evidence="8">S9 family peptidase</fullName>
    </submittedName>
</protein>
<feature type="domain" description="Peptidase S9A N-terminal" evidence="7">
    <location>
        <begin position="39"/>
        <end position="440"/>
    </location>
</feature>
<feature type="domain" description="Peptidase S9 prolyl oligopeptidase catalytic" evidence="6">
    <location>
        <begin position="501"/>
        <end position="713"/>
    </location>
</feature>
<keyword evidence="2" id="KW-0645">Protease</keyword>
<dbReference type="SUPFAM" id="SSF50993">
    <property type="entry name" value="Peptidase/esterase 'gauge' domain"/>
    <property type="match status" value="1"/>
</dbReference>
<dbReference type="InterPro" id="IPR002471">
    <property type="entry name" value="Pept_S9_AS"/>
</dbReference>
<dbReference type="Gene3D" id="3.40.50.1820">
    <property type="entry name" value="alpha/beta hydrolase"/>
    <property type="match status" value="1"/>
</dbReference>
<dbReference type="RefSeq" id="WP_309481240.1">
    <property type="nucleotide sequence ID" value="NZ_CP133720.1"/>
</dbReference>
<dbReference type="PANTHER" id="PTHR11757:SF19">
    <property type="entry name" value="PROLYL ENDOPEPTIDASE-LIKE"/>
    <property type="match status" value="1"/>
</dbReference>
<dbReference type="InterPro" id="IPR002470">
    <property type="entry name" value="Peptidase_S9A"/>
</dbReference>
<evidence type="ECO:0000256" key="2">
    <source>
        <dbReference type="ARBA" id="ARBA00022670"/>
    </source>
</evidence>
<evidence type="ECO:0000259" key="6">
    <source>
        <dbReference type="Pfam" id="PF00326"/>
    </source>
</evidence>
<dbReference type="SUPFAM" id="SSF53474">
    <property type="entry name" value="alpha/beta-Hydrolases"/>
    <property type="match status" value="1"/>
</dbReference>
<feature type="signal peptide" evidence="5">
    <location>
        <begin position="1"/>
        <end position="24"/>
    </location>
</feature>
<keyword evidence="5" id="KW-0732">Signal</keyword>
<dbReference type="InterPro" id="IPR051543">
    <property type="entry name" value="Serine_Peptidase_S9A"/>
</dbReference>
<dbReference type="Gene3D" id="2.130.10.120">
    <property type="entry name" value="Prolyl oligopeptidase, N-terminal domain"/>
    <property type="match status" value="1"/>
</dbReference>
<dbReference type="PROSITE" id="PS00708">
    <property type="entry name" value="PRO_ENDOPEP_SER"/>
    <property type="match status" value="1"/>
</dbReference>
<feature type="chain" id="PRO_5046841777" evidence="5">
    <location>
        <begin position="25"/>
        <end position="718"/>
    </location>
</feature>
<dbReference type="EMBL" id="CP133720">
    <property type="protein sequence ID" value="WMW79745.1"/>
    <property type="molecule type" value="Genomic_DNA"/>
</dbReference>
<dbReference type="PANTHER" id="PTHR11757">
    <property type="entry name" value="PROTEASE FAMILY S9A OLIGOPEPTIDASE"/>
    <property type="match status" value="1"/>
</dbReference>
<gene>
    <name evidence="8" type="ORF">RF679_13930</name>
</gene>
<evidence type="ECO:0000256" key="1">
    <source>
        <dbReference type="ARBA" id="ARBA00005228"/>
    </source>
</evidence>
<evidence type="ECO:0000256" key="5">
    <source>
        <dbReference type="SAM" id="SignalP"/>
    </source>
</evidence>
<dbReference type="Proteomes" id="UP001181355">
    <property type="component" value="Chromosome"/>
</dbReference>
<dbReference type="Pfam" id="PF02897">
    <property type="entry name" value="Peptidase_S9_N"/>
    <property type="match status" value="1"/>
</dbReference>
<comment type="similarity">
    <text evidence="1">Belongs to the peptidase S9A family.</text>
</comment>
<name>A0ABY9REU7_9BURK</name>
<evidence type="ECO:0000313" key="9">
    <source>
        <dbReference type="Proteomes" id="UP001181355"/>
    </source>
</evidence>
<evidence type="ECO:0000256" key="4">
    <source>
        <dbReference type="ARBA" id="ARBA00022825"/>
    </source>
</evidence>
<evidence type="ECO:0000259" key="7">
    <source>
        <dbReference type="Pfam" id="PF02897"/>
    </source>
</evidence>
<keyword evidence="4" id="KW-0720">Serine protease</keyword>
<sequence length="718" mass="81097">MLKKLPLIGIAAVINSVFILSAQAQTSTSSTMQTSIPTPPIAAKAQWSEVRHGETVTDDYRWLHKKEDPKVIDYLNAENAYTEAMTADIKTLADKLFNETKGRMKETDLSVPVRRGKYFYYTRTVAGKQYGISCRRLADANMNYDEKAPEEILLDQNELAKPHKFFMVAGTSVSPDDRYLAYLTDTTGFRQFKLQIKDLKTGELLSDTAERVTSMAWASDNKTMFFVQEDPTTKRSDRLFRLQLGTAAKEIYQEKVEQFGIGVGTTHDRKFITLVAYATDTSEQWIIPADKPQAEFKSVLGRTKGHRYSVDHRDGMLYIRTNKDAKNFKLVVAPVAKPDSKHWKEIVKHDSKVLLNNVEVFRDYLAVTEKTNALSRTRIFNFKTKQWKSVEFNDEVYLAGSAGTPEFTSQKLRMSYQSPTTPSMIMDVDMATGQRTVLKQNEVVGGYDASKYEAKRLWATAKDGVKVPLWAVYKKGVKFDGTAPTLLYSYGSYGIPTEAGFSLSRLSLLDRGVIYVQAHIRGGNDLGEQWHEDGMLMKKKNTFTDFIAAAEFLIQEKWTSKDRLIIQGGSAGGLLMGAVVNMRPDLFKAVHAAVPFVDVMNTMMDASLPLTTGEYLEWGNPNEKPAYDYMRSYSPYDNIEKKAYPSMLVTTGLNDSQVMYWEPAKYVAKLRTFKTDNNPLLLKVNMAAGHGGASGRYDALKENAFIYAWMFSQWGIKE</sequence>
<keyword evidence="3" id="KW-0378">Hydrolase</keyword>